<dbReference type="AlphaFoldDB" id="A0A1G9CKV0"/>
<dbReference type="EC" id="2.1.1.63" evidence="3"/>
<dbReference type="FunFam" id="1.10.10.10:FF:000214">
    <property type="entry name" value="Methylated-DNA--protein-cysteine methyltransferase"/>
    <property type="match status" value="1"/>
</dbReference>
<keyword evidence="5 10" id="KW-0808">Transferase</keyword>
<evidence type="ECO:0000256" key="4">
    <source>
        <dbReference type="ARBA" id="ARBA00022603"/>
    </source>
</evidence>
<dbReference type="PANTHER" id="PTHR10815">
    <property type="entry name" value="METHYLATED-DNA--PROTEIN-CYSTEINE METHYLTRANSFERASE"/>
    <property type="match status" value="1"/>
</dbReference>
<keyword evidence="4 10" id="KW-0489">Methyltransferase</keyword>
<evidence type="ECO:0000256" key="1">
    <source>
        <dbReference type="ARBA" id="ARBA00001286"/>
    </source>
</evidence>
<reference evidence="11" key="1">
    <citation type="submission" date="2016-10" db="EMBL/GenBank/DDBJ databases">
        <authorList>
            <person name="Varghese N."/>
            <person name="Submissions S."/>
        </authorList>
    </citation>
    <scope>NUCLEOTIDE SEQUENCE [LARGE SCALE GENOMIC DNA]</scope>
    <source>
        <strain evidence="11">CBMB127</strain>
    </source>
</reference>
<evidence type="ECO:0000256" key="7">
    <source>
        <dbReference type="ARBA" id="ARBA00023204"/>
    </source>
</evidence>
<proteinExistence type="inferred from homology"/>
<keyword evidence="6" id="KW-0227">DNA damage</keyword>
<dbReference type="InterPro" id="IPR036388">
    <property type="entry name" value="WH-like_DNA-bd_sf"/>
</dbReference>
<dbReference type="GO" id="GO:0006281">
    <property type="term" value="P:DNA repair"/>
    <property type="evidence" value="ECO:0007669"/>
    <property type="project" value="UniProtKB-KW"/>
</dbReference>
<evidence type="ECO:0000256" key="3">
    <source>
        <dbReference type="ARBA" id="ARBA00011918"/>
    </source>
</evidence>
<dbReference type="EMBL" id="FNFX01000003">
    <property type="protein sequence ID" value="SDK52242.1"/>
    <property type="molecule type" value="Genomic_DNA"/>
</dbReference>
<evidence type="ECO:0000256" key="8">
    <source>
        <dbReference type="ARBA" id="ARBA00049348"/>
    </source>
</evidence>
<comment type="catalytic activity">
    <reaction evidence="1">
        <text>a 4-O-methyl-thymidine in DNA + L-cysteinyl-[protein] = a thymidine in DNA + S-methyl-L-cysteinyl-[protein]</text>
        <dbReference type="Rhea" id="RHEA:53428"/>
        <dbReference type="Rhea" id="RHEA-COMP:10131"/>
        <dbReference type="Rhea" id="RHEA-COMP:10132"/>
        <dbReference type="Rhea" id="RHEA-COMP:13555"/>
        <dbReference type="Rhea" id="RHEA-COMP:13556"/>
        <dbReference type="ChEBI" id="CHEBI:29950"/>
        <dbReference type="ChEBI" id="CHEBI:82612"/>
        <dbReference type="ChEBI" id="CHEBI:137386"/>
        <dbReference type="ChEBI" id="CHEBI:137387"/>
        <dbReference type="EC" id="2.1.1.63"/>
    </reaction>
</comment>
<organism evidence="10 11">
    <name type="scientific">Methylophilus rhizosphaerae</name>
    <dbReference type="NCBI Taxonomy" id="492660"/>
    <lineage>
        <taxon>Bacteria</taxon>
        <taxon>Pseudomonadati</taxon>
        <taxon>Pseudomonadota</taxon>
        <taxon>Betaproteobacteria</taxon>
        <taxon>Nitrosomonadales</taxon>
        <taxon>Methylophilaceae</taxon>
        <taxon>Methylophilus</taxon>
    </lineage>
</organism>
<sequence>MPVALQASLQLNVEMKSLYDELDALVSAPFGFVGVRCYDSGEELQFLLHALPLKAQPNPRARAVADQVAAYLENPHRSWQAITPYCGTPFQQRVWEAMREIPVGETRTYGQLAAAIHSGPRAVANACGANPLPLFNPCHRVVASNGLGGFMQGIQGGLEIKRWLLAHEQRGK</sequence>
<evidence type="ECO:0000259" key="9">
    <source>
        <dbReference type="Pfam" id="PF01035"/>
    </source>
</evidence>
<evidence type="ECO:0000256" key="5">
    <source>
        <dbReference type="ARBA" id="ARBA00022679"/>
    </source>
</evidence>
<keyword evidence="7" id="KW-0234">DNA repair</keyword>
<comment type="catalytic activity">
    <reaction evidence="8">
        <text>a 6-O-methyl-2'-deoxyguanosine in DNA + L-cysteinyl-[protein] = S-methyl-L-cysteinyl-[protein] + a 2'-deoxyguanosine in DNA</text>
        <dbReference type="Rhea" id="RHEA:24000"/>
        <dbReference type="Rhea" id="RHEA-COMP:10131"/>
        <dbReference type="Rhea" id="RHEA-COMP:10132"/>
        <dbReference type="Rhea" id="RHEA-COMP:11367"/>
        <dbReference type="Rhea" id="RHEA-COMP:11368"/>
        <dbReference type="ChEBI" id="CHEBI:29950"/>
        <dbReference type="ChEBI" id="CHEBI:82612"/>
        <dbReference type="ChEBI" id="CHEBI:85445"/>
        <dbReference type="ChEBI" id="CHEBI:85448"/>
        <dbReference type="EC" id="2.1.1.63"/>
    </reaction>
</comment>
<comment type="similarity">
    <text evidence="2">Belongs to the MGMT family.</text>
</comment>
<feature type="domain" description="Methylated-DNA-[protein]-cysteine S-methyltransferase DNA binding" evidence="9">
    <location>
        <begin position="89"/>
        <end position="169"/>
    </location>
</feature>
<dbReference type="Pfam" id="PF01035">
    <property type="entry name" value="DNA_binding_1"/>
    <property type="match status" value="1"/>
</dbReference>
<dbReference type="Proteomes" id="UP000198629">
    <property type="component" value="Unassembled WGS sequence"/>
</dbReference>
<gene>
    <name evidence="10" type="ORF">SAMN05192566_1507</name>
</gene>
<dbReference type="SUPFAM" id="SSF46767">
    <property type="entry name" value="Methylated DNA-protein cysteine methyltransferase, C-terminal domain"/>
    <property type="match status" value="1"/>
</dbReference>
<name>A0A1G9CKV0_9PROT</name>
<dbReference type="PANTHER" id="PTHR10815:SF13">
    <property type="entry name" value="METHYLATED-DNA--PROTEIN-CYSTEINE METHYLTRANSFERASE"/>
    <property type="match status" value="1"/>
</dbReference>
<dbReference type="GO" id="GO:0003908">
    <property type="term" value="F:methylated-DNA-[protein]-cysteine S-methyltransferase activity"/>
    <property type="evidence" value="ECO:0007669"/>
    <property type="project" value="UniProtKB-EC"/>
</dbReference>
<dbReference type="CDD" id="cd06445">
    <property type="entry name" value="ATase"/>
    <property type="match status" value="1"/>
</dbReference>
<protein>
    <recommendedName>
        <fullName evidence="3">methylated-DNA--[protein]-cysteine S-methyltransferase</fullName>
        <ecNumber evidence="3">2.1.1.63</ecNumber>
    </recommendedName>
</protein>
<dbReference type="InterPro" id="IPR036217">
    <property type="entry name" value="MethylDNA_cys_MeTrfase_DNAb"/>
</dbReference>
<dbReference type="NCBIfam" id="TIGR00589">
    <property type="entry name" value="ogt"/>
    <property type="match status" value="1"/>
</dbReference>
<evidence type="ECO:0000313" key="10">
    <source>
        <dbReference type="EMBL" id="SDK52242.1"/>
    </source>
</evidence>
<dbReference type="STRING" id="492660.SAMN05192566_1507"/>
<accession>A0A1G9CKV0</accession>
<evidence type="ECO:0000256" key="6">
    <source>
        <dbReference type="ARBA" id="ARBA00022763"/>
    </source>
</evidence>
<dbReference type="GO" id="GO:0032259">
    <property type="term" value="P:methylation"/>
    <property type="evidence" value="ECO:0007669"/>
    <property type="project" value="UniProtKB-KW"/>
</dbReference>
<evidence type="ECO:0000313" key="11">
    <source>
        <dbReference type="Proteomes" id="UP000198629"/>
    </source>
</evidence>
<keyword evidence="11" id="KW-1185">Reference proteome</keyword>
<evidence type="ECO:0000256" key="2">
    <source>
        <dbReference type="ARBA" id="ARBA00008711"/>
    </source>
</evidence>
<dbReference type="InterPro" id="IPR014048">
    <property type="entry name" value="MethylDNA_cys_MeTrfase_DNA-bd"/>
</dbReference>
<dbReference type="Gene3D" id="1.10.10.10">
    <property type="entry name" value="Winged helix-like DNA-binding domain superfamily/Winged helix DNA-binding domain"/>
    <property type="match status" value="1"/>
</dbReference>